<reference evidence="2 3" key="1">
    <citation type="submission" date="2020-08" db="EMBL/GenBank/DDBJ databases">
        <title>Genomic Encyclopedia of Type Strains, Phase IV (KMG-IV): sequencing the most valuable type-strain genomes for metagenomic binning, comparative biology and taxonomic classification.</title>
        <authorList>
            <person name="Goeker M."/>
        </authorList>
    </citation>
    <scope>NUCLEOTIDE SEQUENCE [LARGE SCALE GENOMIC DNA]</scope>
    <source>
        <strain evidence="2 3">DSM 12141</strain>
    </source>
</reference>
<protein>
    <submittedName>
        <fullName evidence="2">Purine-cytosine permease-like protein</fullName>
    </submittedName>
</protein>
<dbReference type="RefSeq" id="WP_151024267.1">
    <property type="nucleotide sequence ID" value="NZ_JACHIB010000005.1"/>
</dbReference>
<dbReference type="Proteomes" id="UP000541136">
    <property type="component" value="Unassembled WGS sequence"/>
</dbReference>
<comment type="caution">
    <text evidence="2">The sequence shown here is derived from an EMBL/GenBank/DDBJ whole genome shotgun (WGS) entry which is preliminary data.</text>
</comment>
<dbReference type="Gene3D" id="1.10.4160.10">
    <property type="entry name" value="Hydantoin permease"/>
    <property type="match status" value="1"/>
</dbReference>
<feature type="transmembrane region" description="Helical" evidence="1">
    <location>
        <begin position="61"/>
        <end position="83"/>
    </location>
</feature>
<feature type="transmembrane region" description="Helical" evidence="1">
    <location>
        <begin position="166"/>
        <end position="185"/>
    </location>
</feature>
<feature type="transmembrane region" description="Helical" evidence="1">
    <location>
        <begin position="391"/>
        <end position="410"/>
    </location>
</feature>
<feature type="transmembrane region" description="Helical" evidence="1">
    <location>
        <begin position="324"/>
        <end position="346"/>
    </location>
</feature>
<feature type="transmembrane region" description="Helical" evidence="1">
    <location>
        <begin position="205"/>
        <end position="224"/>
    </location>
</feature>
<proteinExistence type="predicted"/>
<keyword evidence="1" id="KW-0472">Membrane</keyword>
<feature type="transmembrane region" description="Helical" evidence="1">
    <location>
        <begin position="416"/>
        <end position="434"/>
    </location>
</feature>
<gene>
    <name evidence="2" type="ORF">HNR28_001147</name>
</gene>
<feature type="transmembrane region" description="Helical" evidence="1">
    <location>
        <begin position="95"/>
        <end position="119"/>
    </location>
</feature>
<dbReference type="PANTHER" id="PTHR30569">
    <property type="entry name" value="CYTOSINE TRANSPORTER CODB"/>
    <property type="match status" value="1"/>
</dbReference>
<sequence length="447" mass="48222">MTTQAQGGAQAAAEEIAGAIPARARMGKLGLTMAWWGVCSAMFYLVVAASLAHQFGTLNAIIGMALSVLTYGVINGIMARYAIRTGLSVALFSRVLFGDFGASLATLIFFATALYYGVFESSVMAVALQAYFPSVPLNLAYLIVIVYGIVLVFGSIQTWLDKLNGVLLPIYLAGLAVAVLLTITSRGYSNDWLFLQPGGGPVERGWWHCYTYYMGVWILMMYTFDYARYGRKEDESYHARFNFGIPFYLVTFLLSGLAGIFLASALGTTGEAGVVISLVQLMGFGGLVFAWVTQTRINTANFHLATTNMHAFFERLLRLRLPHWTWAILVGALAYVIMLADVFSYILQALAYQGVFVVAWVGVALVHILLHPAGTDAARALTAGAAAHRTFNPHGLLAWFTGTASGLLLMHDAGMASFSAPATFIVSSIVYAAAARRGSGLRQAGLE</sequence>
<feature type="transmembrane region" description="Helical" evidence="1">
    <location>
        <begin position="245"/>
        <end position="266"/>
    </location>
</feature>
<evidence type="ECO:0000256" key="1">
    <source>
        <dbReference type="SAM" id="Phobius"/>
    </source>
</evidence>
<dbReference type="AlphaFoldDB" id="A0A7W9TNX0"/>
<dbReference type="EMBL" id="JACHIB010000005">
    <property type="protein sequence ID" value="MBB6083112.1"/>
    <property type="molecule type" value="Genomic_DNA"/>
</dbReference>
<dbReference type="PANTHER" id="PTHR30569:SF0">
    <property type="entry name" value="CYTOSINE PERMEASE"/>
    <property type="match status" value="1"/>
</dbReference>
<dbReference type="InterPro" id="IPR030191">
    <property type="entry name" value="CodB"/>
</dbReference>
<feature type="transmembrane region" description="Helical" evidence="1">
    <location>
        <begin position="33"/>
        <end position="55"/>
    </location>
</feature>
<organism evidence="2 3">
    <name type="scientific">Castellaniella defragrans</name>
    <name type="common">Alcaligenes defragrans</name>
    <dbReference type="NCBI Taxonomy" id="75697"/>
    <lineage>
        <taxon>Bacteria</taxon>
        <taxon>Pseudomonadati</taxon>
        <taxon>Pseudomonadota</taxon>
        <taxon>Betaproteobacteria</taxon>
        <taxon>Burkholderiales</taxon>
        <taxon>Alcaligenaceae</taxon>
        <taxon>Castellaniella</taxon>
    </lineage>
</organism>
<keyword evidence="1" id="KW-1133">Transmembrane helix</keyword>
<feature type="transmembrane region" description="Helical" evidence="1">
    <location>
        <begin position="139"/>
        <end position="159"/>
    </location>
</feature>
<accession>A0A7W9TNX0</accession>
<feature type="transmembrane region" description="Helical" evidence="1">
    <location>
        <begin position="272"/>
        <end position="292"/>
    </location>
</feature>
<evidence type="ECO:0000313" key="2">
    <source>
        <dbReference type="EMBL" id="MBB6083112.1"/>
    </source>
</evidence>
<keyword evidence="1" id="KW-0812">Transmembrane</keyword>
<name>A0A7W9TNX0_CASDE</name>
<evidence type="ECO:0000313" key="3">
    <source>
        <dbReference type="Proteomes" id="UP000541136"/>
    </source>
</evidence>
<feature type="transmembrane region" description="Helical" evidence="1">
    <location>
        <begin position="352"/>
        <end position="370"/>
    </location>
</feature>
<dbReference type="GO" id="GO:0005886">
    <property type="term" value="C:plasma membrane"/>
    <property type="evidence" value="ECO:0007669"/>
    <property type="project" value="TreeGrafter"/>
</dbReference>
<dbReference type="GO" id="GO:0015209">
    <property type="term" value="F:cytosine transmembrane transporter activity"/>
    <property type="evidence" value="ECO:0007669"/>
    <property type="project" value="InterPro"/>
</dbReference>